<name>A0ACD3ACD8_9AGAR</name>
<protein>
    <submittedName>
        <fullName evidence="1">Uncharacterized protein</fullName>
    </submittedName>
</protein>
<organism evidence="1 2">
    <name type="scientific">Pluteus cervinus</name>
    <dbReference type="NCBI Taxonomy" id="181527"/>
    <lineage>
        <taxon>Eukaryota</taxon>
        <taxon>Fungi</taxon>
        <taxon>Dikarya</taxon>
        <taxon>Basidiomycota</taxon>
        <taxon>Agaricomycotina</taxon>
        <taxon>Agaricomycetes</taxon>
        <taxon>Agaricomycetidae</taxon>
        <taxon>Agaricales</taxon>
        <taxon>Pluteineae</taxon>
        <taxon>Pluteaceae</taxon>
        <taxon>Pluteus</taxon>
    </lineage>
</organism>
<accession>A0ACD3ACD8</accession>
<sequence length="141" mass="15046">MVLKPFMAVIHPNRSALRHEVSLLLRFGDGRSQAVPTDRLRLRFLSGAIGLLSAAAHVTVVLTLTQYKLSNEFEGNVAGNVKLSPGDPAGGVNGGEDGRWEGSAISVRIFGRICVGNQLGGWASNLHDDTHTPIVPYASKC</sequence>
<dbReference type="EMBL" id="ML208528">
    <property type="protein sequence ID" value="TFK63336.1"/>
    <property type="molecule type" value="Genomic_DNA"/>
</dbReference>
<gene>
    <name evidence="1" type="ORF">BDN72DRAFT_928775</name>
</gene>
<dbReference type="Proteomes" id="UP000308600">
    <property type="component" value="Unassembled WGS sequence"/>
</dbReference>
<evidence type="ECO:0000313" key="2">
    <source>
        <dbReference type="Proteomes" id="UP000308600"/>
    </source>
</evidence>
<evidence type="ECO:0000313" key="1">
    <source>
        <dbReference type="EMBL" id="TFK63336.1"/>
    </source>
</evidence>
<keyword evidence="2" id="KW-1185">Reference proteome</keyword>
<proteinExistence type="predicted"/>
<reference evidence="1 2" key="1">
    <citation type="journal article" date="2019" name="Nat. Ecol. Evol.">
        <title>Megaphylogeny resolves global patterns of mushroom evolution.</title>
        <authorList>
            <person name="Varga T."/>
            <person name="Krizsan K."/>
            <person name="Foldi C."/>
            <person name="Dima B."/>
            <person name="Sanchez-Garcia M."/>
            <person name="Sanchez-Ramirez S."/>
            <person name="Szollosi G.J."/>
            <person name="Szarkandi J.G."/>
            <person name="Papp V."/>
            <person name="Albert L."/>
            <person name="Andreopoulos W."/>
            <person name="Angelini C."/>
            <person name="Antonin V."/>
            <person name="Barry K.W."/>
            <person name="Bougher N.L."/>
            <person name="Buchanan P."/>
            <person name="Buyck B."/>
            <person name="Bense V."/>
            <person name="Catcheside P."/>
            <person name="Chovatia M."/>
            <person name="Cooper J."/>
            <person name="Damon W."/>
            <person name="Desjardin D."/>
            <person name="Finy P."/>
            <person name="Geml J."/>
            <person name="Haridas S."/>
            <person name="Hughes K."/>
            <person name="Justo A."/>
            <person name="Karasinski D."/>
            <person name="Kautmanova I."/>
            <person name="Kiss B."/>
            <person name="Kocsube S."/>
            <person name="Kotiranta H."/>
            <person name="LaButti K.M."/>
            <person name="Lechner B.E."/>
            <person name="Liimatainen K."/>
            <person name="Lipzen A."/>
            <person name="Lukacs Z."/>
            <person name="Mihaltcheva S."/>
            <person name="Morgado L.N."/>
            <person name="Niskanen T."/>
            <person name="Noordeloos M.E."/>
            <person name="Ohm R.A."/>
            <person name="Ortiz-Santana B."/>
            <person name="Ovrebo C."/>
            <person name="Racz N."/>
            <person name="Riley R."/>
            <person name="Savchenko A."/>
            <person name="Shiryaev A."/>
            <person name="Soop K."/>
            <person name="Spirin V."/>
            <person name="Szebenyi C."/>
            <person name="Tomsovsky M."/>
            <person name="Tulloss R.E."/>
            <person name="Uehling J."/>
            <person name="Grigoriev I.V."/>
            <person name="Vagvolgyi C."/>
            <person name="Papp T."/>
            <person name="Martin F.M."/>
            <person name="Miettinen O."/>
            <person name="Hibbett D.S."/>
            <person name="Nagy L.G."/>
        </authorList>
    </citation>
    <scope>NUCLEOTIDE SEQUENCE [LARGE SCALE GENOMIC DNA]</scope>
    <source>
        <strain evidence="1 2">NL-1719</strain>
    </source>
</reference>